<name>A0A8J2JAG0_FUSEQ</name>
<accession>A0A8J2JAG0</accession>
<evidence type="ECO:0000256" key="2">
    <source>
        <dbReference type="SAM" id="MobiDB-lite"/>
    </source>
</evidence>
<protein>
    <submittedName>
        <fullName evidence="3">Uncharacterized protein</fullName>
    </submittedName>
</protein>
<reference evidence="3" key="1">
    <citation type="submission" date="2021-05" db="EMBL/GenBank/DDBJ databases">
        <authorList>
            <person name="Khan N."/>
        </authorList>
    </citation>
    <scope>NUCLEOTIDE SEQUENCE</scope>
</reference>
<organism evidence="3 4">
    <name type="scientific">Fusarium equiseti</name>
    <name type="common">Fusarium scirpi</name>
    <dbReference type="NCBI Taxonomy" id="61235"/>
    <lineage>
        <taxon>Eukaryota</taxon>
        <taxon>Fungi</taxon>
        <taxon>Dikarya</taxon>
        <taxon>Ascomycota</taxon>
        <taxon>Pezizomycotina</taxon>
        <taxon>Sordariomycetes</taxon>
        <taxon>Hypocreomycetidae</taxon>
        <taxon>Hypocreales</taxon>
        <taxon>Nectriaceae</taxon>
        <taxon>Fusarium</taxon>
        <taxon>Fusarium incarnatum-equiseti species complex</taxon>
    </lineage>
</organism>
<evidence type="ECO:0000313" key="3">
    <source>
        <dbReference type="EMBL" id="CAG7563848.1"/>
    </source>
</evidence>
<proteinExistence type="predicted"/>
<evidence type="ECO:0000313" key="4">
    <source>
        <dbReference type="Proteomes" id="UP000693738"/>
    </source>
</evidence>
<evidence type="ECO:0000256" key="1">
    <source>
        <dbReference type="SAM" id="Coils"/>
    </source>
</evidence>
<dbReference type="Proteomes" id="UP000693738">
    <property type="component" value="Unassembled WGS sequence"/>
</dbReference>
<feature type="coiled-coil region" evidence="1">
    <location>
        <begin position="355"/>
        <end position="382"/>
    </location>
</feature>
<dbReference type="EMBL" id="CAJSTJ010000162">
    <property type="protein sequence ID" value="CAG7563848.1"/>
    <property type="molecule type" value="Genomic_DNA"/>
</dbReference>
<feature type="region of interest" description="Disordered" evidence="2">
    <location>
        <begin position="389"/>
        <end position="420"/>
    </location>
</feature>
<feature type="coiled-coil region" evidence="1">
    <location>
        <begin position="53"/>
        <end position="87"/>
    </location>
</feature>
<gene>
    <name evidence="3" type="ORF">FEQUK3_LOCUS9647</name>
</gene>
<dbReference type="AlphaFoldDB" id="A0A8J2JAG0"/>
<sequence length="420" mass="47475">MESQRFRSANFSASLDGWLEQVPDADSKSALREVFVSAYREADKERADAIALGAEAEEAKRGHQSELKELEAERMTLIDEKAKLDALTEGFSSRVAGLTEQINKLSGDVRASQPTVEETLQAINDASGNKNTQESVRLFSENLTGRFEAVSASVQAVVDTVNQLQGFARNVQLKNELDDSQRAFDQEVNQTRAELSRARVELGLSKHRFEPQPKLQQAEDDARDLEIVTTQLNVVRATVDDLRGKLAQAERVHQDCPGKLAEVHERLGESVAIKCHIEQQHRDTRIELERLRSQEAQGLRQQLQDQWATERRELMAQLAKMRSREAESLNSQLERGWEAERQALHARLADKDSLIELHKREADTLRMTLAEANAELAIAREIRPFIQPLRSRSPSWSGSEDVEREPHSFVQHLPEASSDY</sequence>
<comment type="caution">
    <text evidence="3">The sequence shown here is derived from an EMBL/GenBank/DDBJ whole genome shotgun (WGS) entry which is preliminary data.</text>
</comment>
<keyword evidence="1" id="KW-0175">Coiled coil</keyword>